<accession>A0A086BJ39</accession>
<keyword evidence="1" id="KW-0732">Signal</keyword>
<organism evidence="2 3">
    <name type="scientific">Chryseobacterium piperi</name>
    <dbReference type="NCBI Taxonomy" id="558152"/>
    <lineage>
        <taxon>Bacteria</taxon>
        <taxon>Pseudomonadati</taxon>
        <taxon>Bacteroidota</taxon>
        <taxon>Flavobacteriia</taxon>
        <taxon>Flavobacteriales</taxon>
        <taxon>Weeksellaceae</taxon>
        <taxon>Chryseobacterium group</taxon>
        <taxon>Chryseobacterium</taxon>
    </lineage>
</organism>
<protein>
    <recommendedName>
        <fullName evidence="4">Outer membrane protein beta-barrel domain-containing protein</fullName>
    </recommendedName>
</protein>
<dbReference type="OrthoDB" id="1241558at2"/>
<evidence type="ECO:0000256" key="1">
    <source>
        <dbReference type="SAM" id="SignalP"/>
    </source>
</evidence>
<feature type="chain" id="PRO_5001804433" description="Outer membrane protein beta-barrel domain-containing protein" evidence="1">
    <location>
        <begin position="19"/>
        <end position="204"/>
    </location>
</feature>
<reference evidence="2 3" key="1">
    <citation type="submission" date="2014-07" db="EMBL/GenBank/DDBJ databases">
        <title>Genome of Chryseobacterium piperi CTM.</title>
        <authorList>
            <person name="Pipes S.E."/>
            <person name="Stropko S.J."/>
            <person name="Newman J.D."/>
        </authorList>
    </citation>
    <scope>NUCLEOTIDE SEQUENCE [LARGE SCALE GENOMIC DNA]</scope>
    <source>
        <strain evidence="2 3">CTM</strain>
    </source>
</reference>
<dbReference type="RefSeq" id="WP_034683655.1">
    <property type="nucleotide sequence ID" value="NZ_CP023049.2"/>
</dbReference>
<feature type="signal peptide" evidence="1">
    <location>
        <begin position="1"/>
        <end position="18"/>
    </location>
</feature>
<proteinExistence type="predicted"/>
<gene>
    <name evidence="2" type="ORF">IQ37_08205</name>
</gene>
<evidence type="ECO:0008006" key="4">
    <source>
        <dbReference type="Google" id="ProtNLM"/>
    </source>
</evidence>
<dbReference type="EMBL" id="JPRJ01000011">
    <property type="protein sequence ID" value="KFF28953.1"/>
    <property type="molecule type" value="Genomic_DNA"/>
</dbReference>
<dbReference type="KEGG" id="cpip:CJF12_17665"/>
<evidence type="ECO:0000313" key="2">
    <source>
        <dbReference type="EMBL" id="KFF28953.1"/>
    </source>
</evidence>
<comment type="caution">
    <text evidence="2">The sequence shown here is derived from an EMBL/GenBank/DDBJ whole genome shotgun (WGS) entry which is preliminary data.</text>
</comment>
<dbReference type="Proteomes" id="UP000028709">
    <property type="component" value="Unassembled WGS sequence"/>
</dbReference>
<keyword evidence="3" id="KW-1185">Reference proteome</keyword>
<evidence type="ECO:0000313" key="3">
    <source>
        <dbReference type="Proteomes" id="UP000028709"/>
    </source>
</evidence>
<name>A0A086BJ39_9FLAO</name>
<dbReference type="AlphaFoldDB" id="A0A086BJ39"/>
<sequence>MKRILFPVLLLFSSYATAQVSVQGYAGTKQAELLGIFDKDFKTRWNYFASGTVFYEYDSKKVNAEVYQNLNYYIGKNWGVSAGVYVSKEDIMPSLGLAFIKEKGNFGINLFPALTYSFDTRKMGLGLYTLMEYTPKINERFNLYTMLIVESDFSFKEHQNSSQVVRLGVETRKKMQFGIGSTISQTGSNFETGIDFGIFIGKKF</sequence>
<dbReference type="eggNOG" id="ENOG5032QWY">
    <property type="taxonomic scope" value="Bacteria"/>
</dbReference>
<dbReference type="STRING" id="558152.IQ37_08205"/>